<proteinExistence type="predicted"/>
<dbReference type="Gene3D" id="1.10.10.60">
    <property type="entry name" value="Homeodomain-like"/>
    <property type="match status" value="1"/>
</dbReference>
<evidence type="ECO:0000313" key="4">
    <source>
        <dbReference type="Proteomes" id="UP001152799"/>
    </source>
</evidence>
<dbReference type="EMBL" id="OU892279">
    <property type="protein sequence ID" value="CAG9765720.1"/>
    <property type="molecule type" value="Genomic_DNA"/>
</dbReference>
<dbReference type="InterPro" id="IPR044822">
    <property type="entry name" value="Myb_DNA-bind_4"/>
</dbReference>
<dbReference type="Proteomes" id="UP001152799">
    <property type="component" value="Chromosome 3"/>
</dbReference>
<dbReference type="Pfam" id="PF13837">
    <property type="entry name" value="Myb_DNA-bind_4"/>
    <property type="match status" value="1"/>
</dbReference>
<protein>
    <recommendedName>
        <fullName evidence="2">Myb/SANT-like DNA-binding domain-containing protein</fullName>
    </recommendedName>
</protein>
<name>A0A9N9MLS9_9CUCU</name>
<sequence>MSSLLQKTVKLRKRNIWTSEEVRFFLSLIEEKQVLGLMDGKRIRVSDIFKTLIAPMKERGFIRDVNQLSVKYKNLKADYYRCKRHNAISGNDYIQCDFYAELDNLLGNRPLSQVDGDQSMGFQSITEVPVHIDLILTKERCIIITGRVLIMCKCLVLVVDENDPDIINRIEPNVHIEMYEDAPDIDGAIPGCSKDPDTPKTTVKDNLPTTTPKISKNVIKKNRDSKKTQQQLLLETLDNNRKEDAEKDRELLDRLSNRSEQMMLNCTKMFLSGLEKIMKGKEKKRKYEVTSSAEDSDED</sequence>
<reference evidence="3" key="1">
    <citation type="submission" date="2022-01" db="EMBL/GenBank/DDBJ databases">
        <authorList>
            <person name="King R."/>
        </authorList>
    </citation>
    <scope>NUCLEOTIDE SEQUENCE</scope>
</reference>
<evidence type="ECO:0000259" key="2">
    <source>
        <dbReference type="Pfam" id="PF13837"/>
    </source>
</evidence>
<evidence type="ECO:0000256" key="1">
    <source>
        <dbReference type="SAM" id="MobiDB-lite"/>
    </source>
</evidence>
<gene>
    <name evidence="3" type="ORF">CEUTPL_LOCUS6323</name>
</gene>
<feature type="domain" description="Myb/SANT-like DNA-binding" evidence="2">
    <location>
        <begin position="14"/>
        <end position="105"/>
    </location>
</feature>
<dbReference type="AlphaFoldDB" id="A0A9N9MLS9"/>
<keyword evidence="4" id="KW-1185">Reference proteome</keyword>
<dbReference type="PANTHER" id="PTHR47595">
    <property type="entry name" value="HEAT SHOCK 70 KDA PROTEIN 14"/>
    <property type="match status" value="1"/>
</dbReference>
<evidence type="ECO:0000313" key="3">
    <source>
        <dbReference type="EMBL" id="CAG9765720.1"/>
    </source>
</evidence>
<dbReference type="OrthoDB" id="691673at2759"/>
<accession>A0A9N9MLS9</accession>
<feature type="region of interest" description="Disordered" evidence="1">
    <location>
        <begin position="193"/>
        <end position="212"/>
    </location>
</feature>
<organism evidence="3 4">
    <name type="scientific">Ceutorhynchus assimilis</name>
    <name type="common">cabbage seed weevil</name>
    <dbReference type="NCBI Taxonomy" id="467358"/>
    <lineage>
        <taxon>Eukaryota</taxon>
        <taxon>Metazoa</taxon>
        <taxon>Ecdysozoa</taxon>
        <taxon>Arthropoda</taxon>
        <taxon>Hexapoda</taxon>
        <taxon>Insecta</taxon>
        <taxon>Pterygota</taxon>
        <taxon>Neoptera</taxon>
        <taxon>Endopterygota</taxon>
        <taxon>Coleoptera</taxon>
        <taxon>Polyphaga</taxon>
        <taxon>Cucujiformia</taxon>
        <taxon>Curculionidae</taxon>
        <taxon>Ceutorhynchinae</taxon>
        <taxon>Ceutorhynchus</taxon>
    </lineage>
</organism>
<dbReference type="PANTHER" id="PTHR47595:SF1">
    <property type="entry name" value="MYB_SANT-LIKE DNA-BINDING DOMAIN-CONTAINING PROTEIN"/>
    <property type="match status" value="1"/>
</dbReference>